<dbReference type="EMBL" id="BRXY01000181">
    <property type="protein sequence ID" value="GMH74682.1"/>
    <property type="molecule type" value="Genomic_DNA"/>
</dbReference>
<protein>
    <submittedName>
        <fullName evidence="1">Uncharacterized protein</fullName>
    </submittedName>
</protein>
<gene>
    <name evidence="1" type="ORF">TrST_g3998</name>
</gene>
<dbReference type="OrthoDB" id="197668at2759"/>
<name>A0A9W7ALY1_9STRA</name>
<keyword evidence="2" id="KW-1185">Reference proteome</keyword>
<proteinExistence type="predicted"/>
<accession>A0A9W7ALY1</accession>
<reference evidence="2" key="1">
    <citation type="journal article" date="2023" name="Commun. Biol.">
        <title>Genome analysis of Parmales, the sister group of diatoms, reveals the evolutionary specialization of diatoms from phago-mixotrophs to photoautotrophs.</title>
        <authorList>
            <person name="Ban H."/>
            <person name="Sato S."/>
            <person name="Yoshikawa S."/>
            <person name="Yamada K."/>
            <person name="Nakamura Y."/>
            <person name="Ichinomiya M."/>
            <person name="Sato N."/>
            <person name="Blanc-Mathieu R."/>
            <person name="Endo H."/>
            <person name="Kuwata A."/>
            <person name="Ogata H."/>
        </authorList>
    </citation>
    <scope>NUCLEOTIDE SEQUENCE [LARGE SCALE GENOMIC DNA]</scope>
    <source>
        <strain evidence="2">NIES 3701</strain>
    </source>
</reference>
<dbReference type="AlphaFoldDB" id="A0A9W7ALY1"/>
<organism evidence="1 2">
    <name type="scientific">Triparma strigata</name>
    <dbReference type="NCBI Taxonomy" id="1606541"/>
    <lineage>
        <taxon>Eukaryota</taxon>
        <taxon>Sar</taxon>
        <taxon>Stramenopiles</taxon>
        <taxon>Ochrophyta</taxon>
        <taxon>Bolidophyceae</taxon>
        <taxon>Parmales</taxon>
        <taxon>Triparmaceae</taxon>
        <taxon>Triparma</taxon>
    </lineage>
</organism>
<comment type="caution">
    <text evidence="1">The sequence shown here is derived from an EMBL/GenBank/DDBJ whole genome shotgun (WGS) entry which is preliminary data.</text>
</comment>
<evidence type="ECO:0000313" key="2">
    <source>
        <dbReference type="Proteomes" id="UP001165085"/>
    </source>
</evidence>
<evidence type="ECO:0000313" key="1">
    <source>
        <dbReference type="EMBL" id="GMH74682.1"/>
    </source>
</evidence>
<dbReference type="Proteomes" id="UP001165085">
    <property type="component" value="Unassembled WGS sequence"/>
</dbReference>
<sequence>MDALSTIIAGPFPSLVDHSACCPCLSLPVVVVGKPPAVGRYWSIQVFLKEAASVFNDRSGGKSSTESDSMRRNQTLKDVDMKVDEDGFFRLAIGDFGEGEAPAANVISTTSKSGLLVMRNFKVKEGVAWLAPNFYSVEDKEEKYPWPVDYRIREAGPYATASGPTSTFKRIKPLLIMNGLLMSIFPKLSRGVVCGAVFSNVLWSAIKGKFEKKYKKLKCGVGVVVNETVTKVSGLGGNADHIYWTFCYDCSSVDVEVEGVLGVEVEGGQDGFRYINLQCYSWDSLPLNGFLDDETLKGEDVGGSEGGGGGGGKAKVTRKFKAYLTTKPSYTGQNEIDVRGAAFGTATLRLLLPVNDDVEKVCLPKIRAVSLGYRG</sequence>